<name>A0A6P6Q0E3_CARAU</name>
<dbReference type="CTD" id="7200"/>
<evidence type="ECO:0000313" key="13">
    <source>
        <dbReference type="RefSeq" id="XP_026126528.1"/>
    </source>
</evidence>
<keyword evidence="3" id="KW-0964">Secreted</keyword>
<dbReference type="GO" id="GO:0005576">
    <property type="term" value="C:extracellular region"/>
    <property type="evidence" value="ECO:0007669"/>
    <property type="project" value="UniProtKB-SubCell"/>
</dbReference>
<dbReference type="InterPro" id="IPR008857">
    <property type="entry name" value="TRH"/>
</dbReference>
<evidence type="ECO:0000313" key="11">
    <source>
        <dbReference type="Proteomes" id="UP000515129"/>
    </source>
</evidence>
<feature type="region of interest" description="Disordered" evidence="9">
    <location>
        <begin position="47"/>
        <end position="108"/>
    </location>
</feature>
<dbReference type="GO" id="GO:0001692">
    <property type="term" value="P:histamine metabolic process"/>
    <property type="evidence" value="ECO:0007669"/>
    <property type="project" value="TreeGrafter"/>
</dbReference>
<comment type="similarity">
    <text evidence="2">Belongs to the TRH family.</text>
</comment>
<reference evidence="12 13" key="1">
    <citation type="submission" date="2025-04" db="UniProtKB">
        <authorList>
            <consortium name="RefSeq"/>
        </authorList>
    </citation>
    <scope>IDENTIFICATION</scope>
    <source>
        <strain evidence="12 13">Wakin</strain>
        <tissue evidence="12 13">Muscle</tissue>
    </source>
</reference>
<comment type="subcellular location">
    <subcellularLocation>
        <location evidence="1">Secreted</location>
    </subcellularLocation>
</comment>
<dbReference type="GO" id="GO:0014054">
    <property type="term" value="P:positive regulation of gamma-aminobutyric acid secretion"/>
    <property type="evidence" value="ECO:0007669"/>
    <property type="project" value="TreeGrafter"/>
</dbReference>
<dbReference type="GO" id="GO:0008437">
    <property type="term" value="F:thyrotropin-releasing hormone activity"/>
    <property type="evidence" value="ECO:0007669"/>
    <property type="project" value="InterPro"/>
</dbReference>
<evidence type="ECO:0000256" key="7">
    <source>
        <dbReference type="ARBA" id="ARBA00022737"/>
    </source>
</evidence>
<feature type="chain" id="PRO_5044650368" evidence="10">
    <location>
        <begin position="23"/>
        <end position="142"/>
    </location>
</feature>
<feature type="compositionally biased region" description="Basic and acidic residues" evidence="9">
    <location>
        <begin position="61"/>
        <end position="76"/>
    </location>
</feature>
<keyword evidence="11" id="KW-1185">Reference proteome</keyword>
<evidence type="ECO:0000256" key="2">
    <source>
        <dbReference type="ARBA" id="ARBA00010437"/>
    </source>
</evidence>
<dbReference type="GO" id="GO:0009755">
    <property type="term" value="P:hormone-mediated signaling pathway"/>
    <property type="evidence" value="ECO:0007669"/>
    <property type="project" value="InterPro"/>
</dbReference>
<dbReference type="GO" id="GO:0042755">
    <property type="term" value="P:eating behavior"/>
    <property type="evidence" value="ECO:0007669"/>
    <property type="project" value="TreeGrafter"/>
</dbReference>
<accession>A0A6P6Q0E3</accession>
<keyword evidence="4" id="KW-0165">Cleavage on pair of basic residues</keyword>
<evidence type="ECO:0000256" key="6">
    <source>
        <dbReference type="ARBA" id="ARBA00022729"/>
    </source>
</evidence>
<dbReference type="PANTHER" id="PTHR17530:SF2">
    <property type="entry name" value="PRO-THYROTROPIN-RELEASING HORMONE"/>
    <property type="match status" value="1"/>
</dbReference>
<evidence type="ECO:0000256" key="4">
    <source>
        <dbReference type="ARBA" id="ARBA00022685"/>
    </source>
</evidence>
<evidence type="ECO:0000256" key="10">
    <source>
        <dbReference type="SAM" id="SignalP"/>
    </source>
</evidence>
<dbReference type="PANTHER" id="PTHR17530">
    <property type="entry name" value="PRO-THYROTROPIN-RELEASING HORMONE"/>
    <property type="match status" value="1"/>
</dbReference>
<dbReference type="GO" id="GO:0030141">
    <property type="term" value="C:secretory granule"/>
    <property type="evidence" value="ECO:0007669"/>
    <property type="project" value="TreeGrafter"/>
</dbReference>
<feature type="region of interest" description="Disordered" evidence="9">
    <location>
        <begin position="122"/>
        <end position="142"/>
    </location>
</feature>
<dbReference type="RefSeq" id="XP_026126528.1">
    <property type="nucleotide sequence ID" value="XM_026270743.1"/>
</dbReference>
<proteinExistence type="inferred from homology"/>
<sequence length="142" mass="16145">MRAVCVILLASLTVCVSPGVQTQTLPGESDPSQDELLQLLGSMLSQMEDQNYANGEQTAWLEKRQHPGKREEDSVRLRRQHPGKRLMLEEPSEQSQLHKRQHPGKRLCEDCDPASVLLELLDRSSGQEKRQHPGKRLQLEDE</sequence>
<protein>
    <submittedName>
        <fullName evidence="12 13">Pro-thyrotropin-releasing hormone-like isoform X2</fullName>
    </submittedName>
</protein>
<dbReference type="GO" id="GO:0032024">
    <property type="term" value="P:positive regulation of insulin secretion"/>
    <property type="evidence" value="ECO:0007669"/>
    <property type="project" value="TreeGrafter"/>
</dbReference>
<organism evidence="11 12">
    <name type="scientific">Carassius auratus</name>
    <name type="common">Goldfish</name>
    <dbReference type="NCBI Taxonomy" id="7957"/>
    <lineage>
        <taxon>Eukaryota</taxon>
        <taxon>Metazoa</taxon>
        <taxon>Chordata</taxon>
        <taxon>Craniata</taxon>
        <taxon>Vertebrata</taxon>
        <taxon>Euteleostomi</taxon>
        <taxon>Actinopterygii</taxon>
        <taxon>Neopterygii</taxon>
        <taxon>Teleostei</taxon>
        <taxon>Ostariophysi</taxon>
        <taxon>Cypriniformes</taxon>
        <taxon>Cyprinidae</taxon>
        <taxon>Cyprininae</taxon>
        <taxon>Carassius</taxon>
    </lineage>
</organism>
<keyword evidence="6 10" id="KW-0732">Signal</keyword>
<evidence type="ECO:0000256" key="9">
    <source>
        <dbReference type="SAM" id="MobiDB-lite"/>
    </source>
</evidence>
<feature type="signal peptide" evidence="10">
    <location>
        <begin position="1"/>
        <end position="22"/>
    </location>
</feature>
<evidence type="ECO:0000256" key="3">
    <source>
        <dbReference type="ARBA" id="ARBA00022525"/>
    </source>
</evidence>
<gene>
    <name evidence="12 13" type="primary">LOC113107904</name>
</gene>
<dbReference type="GO" id="GO:0014050">
    <property type="term" value="P:negative regulation of glutamate secretion"/>
    <property type="evidence" value="ECO:0007669"/>
    <property type="project" value="TreeGrafter"/>
</dbReference>
<dbReference type="Proteomes" id="UP000515129">
    <property type="component" value="Chromosome 8"/>
</dbReference>
<dbReference type="RefSeq" id="XP_026126527.1">
    <property type="nucleotide sequence ID" value="XM_026270742.1"/>
</dbReference>
<evidence type="ECO:0000256" key="8">
    <source>
        <dbReference type="ARBA" id="ARBA00022815"/>
    </source>
</evidence>
<keyword evidence="7" id="KW-0677">Repeat</keyword>
<evidence type="ECO:0000256" key="5">
    <source>
        <dbReference type="ARBA" id="ARBA00022702"/>
    </source>
</evidence>
<dbReference type="Pfam" id="PF05438">
    <property type="entry name" value="TRH"/>
    <property type="match status" value="1"/>
</dbReference>
<keyword evidence="5" id="KW-0372">Hormone</keyword>
<dbReference type="AlphaFoldDB" id="A0A6P6Q0E3"/>
<keyword evidence="8" id="KW-0027">Amidation</keyword>
<evidence type="ECO:0000313" key="12">
    <source>
        <dbReference type="RefSeq" id="XP_026126527.1"/>
    </source>
</evidence>
<evidence type="ECO:0000256" key="1">
    <source>
        <dbReference type="ARBA" id="ARBA00004613"/>
    </source>
</evidence>